<sequence length="64" mass="6925">MAYDIEVYPEVQDQIRALPQLALPPLAEAIAVLEIVPGKGDPYHRANPDGAMRNLVFGPHGEGC</sequence>
<evidence type="ECO:0000313" key="2">
    <source>
        <dbReference type="Proteomes" id="UP001304298"/>
    </source>
</evidence>
<name>A0ABU5QYB3_9PSEU</name>
<protein>
    <submittedName>
        <fullName evidence="1">Uncharacterized protein</fullName>
    </submittedName>
</protein>
<evidence type="ECO:0000313" key="1">
    <source>
        <dbReference type="EMBL" id="MEA5358878.1"/>
    </source>
</evidence>
<comment type="caution">
    <text evidence="1">The sequence shown here is derived from an EMBL/GenBank/DDBJ whole genome shotgun (WGS) entry which is preliminary data.</text>
</comment>
<dbReference type="RefSeq" id="WP_323324060.1">
    <property type="nucleotide sequence ID" value="NZ_JAYFSI010000001.1"/>
</dbReference>
<keyword evidence="2" id="KW-1185">Reference proteome</keyword>
<accession>A0ABU5QYB3</accession>
<reference evidence="1 2" key="1">
    <citation type="submission" date="2023-12" db="EMBL/GenBank/DDBJ databases">
        <title>Amycolatopsis sp. V23-08.</title>
        <authorList>
            <person name="Somphong A."/>
        </authorList>
    </citation>
    <scope>NUCLEOTIDE SEQUENCE [LARGE SCALE GENOMIC DNA]</scope>
    <source>
        <strain evidence="1 2">V23-08</strain>
    </source>
</reference>
<proteinExistence type="predicted"/>
<dbReference type="Proteomes" id="UP001304298">
    <property type="component" value="Unassembled WGS sequence"/>
</dbReference>
<gene>
    <name evidence="1" type="ORF">VA596_04975</name>
</gene>
<dbReference type="EMBL" id="JAYFSI010000001">
    <property type="protein sequence ID" value="MEA5358878.1"/>
    <property type="molecule type" value="Genomic_DNA"/>
</dbReference>
<organism evidence="1 2">
    <name type="scientific">Amycolatopsis heterodermiae</name>
    <dbReference type="NCBI Taxonomy" id="3110235"/>
    <lineage>
        <taxon>Bacteria</taxon>
        <taxon>Bacillati</taxon>
        <taxon>Actinomycetota</taxon>
        <taxon>Actinomycetes</taxon>
        <taxon>Pseudonocardiales</taxon>
        <taxon>Pseudonocardiaceae</taxon>
        <taxon>Amycolatopsis</taxon>
    </lineage>
</organism>